<dbReference type="GO" id="GO:1904680">
    <property type="term" value="F:peptide transmembrane transporter activity"/>
    <property type="evidence" value="ECO:0007669"/>
    <property type="project" value="TreeGrafter"/>
</dbReference>
<dbReference type="Proteomes" id="UP000504844">
    <property type="component" value="Chromosome"/>
</dbReference>
<dbReference type="KEGG" id="dee:HQN60_04930"/>
<dbReference type="PIRSF" id="PIRSF002741">
    <property type="entry name" value="MppA"/>
    <property type="match status" value="1"/>
</dbReference>
<dbReference type="InterPro" id="IPR039424">
    <property type="entry name" value="SBP_5"/>
</dbReference>
<organism evidence="5 6">
    <name type="scientific">Deefgea piscis</name>
    <dbReference type="NCBI Taxonomy" id="2739061"/>
    <lineage>
        <taxon>Bacteria</taxon>
        <taxon>Pseudomonadati</taxon>
        <taxon>Pseudomonadota</taxon>
        <taxon>Betaproteobacteria</taxon>
        <taxon>Neisseriales</taxon>
        <taxon>Chitinibacteraceae</taxon>
        <taxon>Deefgea</taxon>
    </lineage>
</organism>
<dbReference type="SUPFAM" id="SSF53850">
    <property type="entry name" value="Periplasmic binding protein-like II"/>
    <property type="match status" value="1"/>
</dbReference>
<accession>A0A6M8SWG1</accession>
<dbReference type="CDD" id="cd08493">
    <property type="entry name" value="PBP2_DppA_like"/>
    <property type="match status" value="1"/>
</dbReference>
<feature type="domain" description="Solute-binding protein family 5" evidence="4">
    <location>
        <begin position="65"/>
        <end position="443"/>
    </location>
</feature>
<dbReference type="RefSeq" id="WP_173532611.1">
    <property type="nucleotide sequence ID" value="NZ_CP054143.1"/>
</dbReference>
<name>A0A6M8SWG1_9NEIS</name>
<dbReference type="PANTHER" id="PTHR30290">
    <property type="entry name" value="PERIPLASMIC BINDING COMPONENT OF ABC TRANSPORTER"/>
    <property type="match status" value="1"/>
</dbReference>
<evidence type="ECO:0000313" key="5">
    <source>
        <dbReference type="EMBL" id="QKJ66107.1"/>
    </source>
</evidence>
<dbReference type="Gene3D" id="3.90.76.10">
    <property type="entry name" value="Dipeptide-binding Protein, Domain 1"/>
    <property type="match status" value="1"/>
</dbReference>
<sequence length="526" mass="57422">MKLNKIAALVAILLAGAVSAKPLTVCTEASPDGFDVVQYNSLTNTNAAADPIFNRLLEYDAATGKLVPSLAQSWQVSDDHLQYTFKLRKNVAFQKTDYFQPSRALNADDVVFSFQRMLDPNHPWYASAPNGYPHAQSFGLAKLIASIKKTADDTVVIQLKQADATFLPLLSMGFTSIYSAQYANQLLAANQQGQLNTKPIGTGPFALKSFQKDAVIRYDAHPNYFAGQPKADKLIYAITADPTVRVQKVKAGECQIALGVKPQDITAARNDKKLKVLSTPMFATAFVAINTQHKPLDKVEVRQALQLAFDQKAYLAAVFEGTASAANGPFPPATWSYLAGNHEQQNLTKAKALLSKAGLPNGFETTIWVRPSGSTLNPNPRMGAEMLQADLAKIGVRAEIKTIEWAELIKRAKAGEHDLLFMGWTGDNGDPDNFLTPQFACASVESGLNFARFCQPQLDGLIRSGKTTAKLAERTQHYQAAQKIIRQQALWIPLAHPLTSVITTDKVSGYVVNPFGRQAWANVVVK</sequence>
<comment type="similarity">
    <text evidence="1">Belongs to the bacterial solute-binding protein 5 family.</text>
</comment>
<dbReference type="GO" id="GO:0030288">
    <property type="term" value="C:outer membrane-bounded periplasmic space"/>
    <property type="evidence" value="ECO:0007669"/>
    <property type="project" value="TreeGrafter"/>
</dbReference>
<evidence type="ECO:0000313" key="6">
    <source>
        <dbReference type="Proteomes" id="UP000504844"/>
    </source>
</evidence>
<evidence type="ECO:0000256" key="3">
    <source>
        <dbReference type="SAM" id="SignalP"/>
    </source>
</evidence>
<gene>
    <name evidence="5" type="ORF">HQN60_04930</name>
</gene>
<dbReference type="EMBL" id="CP054143">
    <property type="protein sequence ID" value="QKJ66107.1"/>
    <property type="molecule type" value="Genomic_DNA"/>
</dbReference>
<protein>
    <submittedName>
        <fullName evidence="5">ABC transporter substrate-binding protein</fullName>
    </submittedName>
</protein>
<dbReference type="InterPro" id="IPR030678">
    <property type="entry name" value="Peptide/Ni-bd"/>
</dbReference>
<dbReference type="AlphaFoldDB" id="A0A6M8SWG1"/>
<dbReference type="GO" id="GO:0042938">
    <property type="term" value="P:dipeptide transport"/>
    <property type="evidence" value="ECO:0007669"/>
    <property type="project" value="TreeGrafter"/>
</dbReference>
<evidence type="ECO:0000256" key="1">
    <source>
        <dbReference type="ARBA" id="ARBA00005695"/>
    </source>
</evidence>
<dbReference type="FunFam" id="3.40.190.10:FF:000036">
    <property type="entry name" value="Dipeptide ABC transporter, substrate-binding protein"/>
    <property type="match status" value="1"/>
</dbReference>
<dbReference type="Gene3D" id="3.40.190.10">
    <property type="entry name" value="Periplasmic binding protein-like II"/>
    <property type="match status" value="1"/>
</dbReference>
<feature type="chain" id="PRO_5026808657" evidence="3">
    <location>
        <begin position="21"/>
        <end position="526"/>
    </location>
</feature>
<feature type="signal peptide" evidence="3">
    <location>
        <begin position="1"/>
        <end position="20"/>
    </location>
</feature>
<dbReference type="Pfam" id="PF00496">
    <property type="entry name" value="SBP_bac_5"/>
    <property type="match status" value="1"/>
</dbReference>
<keyword evidence="6" id="KW-1185">Reference proteome</keyword>
<proteinExistence type="inferred from homology"/>
<evidence type="ECO:0000259" key="4">
    <source>
        <dbReference type="Pfam" id="PF00496"/>
    </source>
</evidence>
<dbReference type="GO" id="GO:0043190">
    <property type="term" value="C:ATP-binding cassette (ABC) transporter complex"/>
    <property type="evidence" value="ECO:0007669"/>
    <property type="project" value="InterPro"/>
</dbReference>
<dbReference type="PANTHER" id="PTHR30290:SF38">
    <property type="entry name" value="D,D-DIPEPTIDE-BINDING PERIPLASMIC PROTEIN DDPA-RELATED"/>
    <property type="match status" value="1"/>
</dbReference>
<evidence type="ECO:0000256" key="2">
    <source>
        <dbReference type="ARBA" id="ARBA00022729"/>
    </source>
</evidence>
<reference evidence="5 6" key="1">
    <citation type="submission" date="2020-05" db="EMBL/GenBank/DDBJ databases">
        <title>Complete genome sequence of Deefgea sp. D17.</title>
        <authorList>
            <person name="Bae J.-W."/>
            <person name="Han J.E."/>
        </authorList>
    </citation>
    <scope>NUCLEOTIDE SEQUENCE [LARGE SCALE GENOMIC DNA]</scope>
    <source>
        <strain evidence="5 6">D17</strain>
    </source>
</reference>
<keyword evidence="2 3" id="KW-0732">Signal</keyword>
<dbReference type="InterPro" id="IPR000914">
    <property type="entry name" value="SBP_5_dom"/>
</dbReference>
<dbReference type="Gene3D" id="3.10.105.10">
    <property type="entry name" value="Dipeptide-binding Protein, Domain 3"/>
    <property type="match status" value="1"/>
</dbReference>